<dbReference type="EMBL" id="QREG01000001">
    <property type="protein sequence ID" value="REE05755.1"/>
    <property type="molecule type" value="Genomic_DNA"/>
</dbReference>
<comment type="caution">
    <text evidence="1">The sequence shown here is derived from an EMBL/GenBank/DDBJ whole genome shotgun (WGS) entry which is preliminary data.</text>
</comment>
<protein>
    <submittedName>
        <fullName evidence="1">Uncharacterized protein</fullName>
    </submittedName>
</protein>
<dbReference type="AlphaFoldDB" id="A0A3D9LIR5"/>
<dbReference type="Proteomes" id="UP000256779">
    <property type="component" value="Unassembled WGS sequence"/>
</dbReference>
<keyword evidence="2" id="KW-1185">Reference proteome</keyword>
<organism evidence="1 2">
    <name type="scientific">Marinoscillum furvescens DSM 4134</name>
    <dbReference type="NCBI Taxonomy" id="1122208"/>
    <lineage>
        <taxon>Bacteria</taxon>
        <taxon>Pseudomonadati</taxon>
        <taxon>Bacteroidota</taxon>
        <taxon>Cytophagia</taxon>
        <taxon>Cytophagales</taxon>
        <taxon>Reichenbachiellaceae</taxon>
        <taxon>Marinoscillum</taxon>
    </lineage>
</organism>
<evidence type="ECO:0000313" key="1">
    <source>
        <dbReference type="EMBL" id="REE05755.1"/>
    </source>
</evidence>
<gene>
    <name evidence="1" type="ORF">C7460_101274</name>
</gene>
<sequence>MLFTPDTLAFATIILILNSQSQYLSKGRMGLAGQGLAGHLPTQNRS</sequence>
<evidence type="ECO:0000313" key="2">
    <source>
        <dbReference type="Proteomes" id="UP000256779"/>
    </source>
</evidence>
<proteinExistence type="predicted"/>
<accession>A0A3D9LIR5</accession>
<name>A0A3D9LIR5_MARFU</name>
<reference evidence="1 2" key="1">
    <citation type="submission" date="2018-07" db="EMBL/GenBank/DDBJ databases">
        <title>Genomic Encyclopedia of Type Strains, Phase IV (KMG-IV): sequencing the most valuable type-strain genomes for metagenomic binning, comparative biology and taxonomic classification.</title>
        <authorList>
            <person name="Goeker M."/>
        </authorList>
    </citation>
    <scope>NUCLEOTIDE SEQUENCE [LARGE SCALE GENOMIC DNA]</scope>
    <source>
        <strain evidence="1 2">DSM 4134</strain>
    </source>
</reference>